<dbReference type="InterPro" id="IPR050697">
    <property type="entry name" value="Adenylyl/Guanylyl_Cyclase_3/4"/>
</dbReference>
<dbReference type="Proteomes" id="UP000223606">
    <property type="component" value="Chromosome 1"/>
</dbReference>
<dbReference type="Pfam" id="PF00211">
    <property type="entry name" value="Guanylate_cyc"/>
    <property type="match status" value="1"/>
</dbReference>
<dbReference type="Gene3D" id="3.30.70.1230">
    <property type="entry name" value="Nucleotide cyclase"/>
    <property type="match status" value="1"/>
</dbReference>
<dbReference type="PANTHER" id="PTHR43081">
    <property type="entry name" value="ADENYLATE CYCLASE, TERMINAL-DIFFERENTIATION SPECIFIC-RELATED"/>
    <property type="match status" value="1"/>
</dbReference>
<accession>A0A2C9DBU8</accession>
<dbReference type="SUPFAM" id="SSF55073">
    <property type="entry name" value="Nucleotide cyclase"/>
    <property type="match status" value="1"/>
</dbReference>
<reference evidence="4" key="1">
    <citation type="submission" date="2017-09" db="EMBL/GenBank/DDBJ databases">
        <title>Genome sequence of Nannocystis excedens DSM 71.</title>
        <authorList>
            <person name="Blom J."/>
        </authorList>
    </citation>
    <scope>NUCLEOTIDE SEQUENCE [LARGE SCALE GENOMIC DNA]</scope>
    <source>
        <strain evidence="4">type strain: E19</strain>
    </source>
</reference>
<dbReference type="GO" id="GO:0004016">
    <property type="term" value="F:adenylate cyclase activity"/>
    <property type="evidence" value="ECO:0007669"/>
    <property type="project" value="UniProtKB-ARBA"/>
</dbReference>
<dbReference type="InterPro" id="IPR001054">
    <property type="entry name" value="A/G_cyclase"/>
</dbReference>
<dbReference type="PROSITE" id="PS50125">
    <property type="entry name" value="GUANYLATE_CYCLASE_2"/>
    <property type="match status" value="1"/>
</dbReference>
<dbReference type="AlphaFoldDB" id="A0A2C9DBU8"/>
<protein>
    <recommendedName>
        <fullName evidence="2">Guanylate cyclase domain-containing protein</fullName>
    </recommendedName>
</protein>
<dbReference type="EMBL" id="LT960614">
    <property type="protein sequence ID" value="SON57812.1"/>
    <property type="molecule type" value="Genomic_DNA"/>
</dbReference>
<dbReference type="CDD" id="cd07302">
    <property type="entry name" value="CHD"/>
    <property type="match status" value="1"/>
</dbReference>
<feature type="region of interest" description="Disordered" evidence="1">
    <location>
        <begin position="200"/>
        <end position="390"/>
    </location>
</feature>
<name>A0A2C9DBU8_9HYPH</name>
<feature type="compositionally biased region" description="Basic and acidic residues" evidence="1">
    <location>
        <begin position="285"/>
        <end position="296"/>
    </location>
</feature>
<dbReference type="GO" id="GO:0035556">
    <property type="term" value="P:intracellular signal transduction"/>
    <property type="evidence" value="ECO:0007669"/>
    <property type="project" value="InterPro"/>
</dbReference>
<sequence>MAADVANFGGMVSIDETSTLETIWTMRRIAREELALHGGWLFGLPGDGIFALFESTVDAVRCALETQRRLLSAPQLRTLRLRIGIHLGEVLFHEEQPFGETLVIAARLESQANPGGILISGPVMETVAPRINATFSERGVLALKHSPRRIEAFDILVDVEASNETTAATDELNHTMRAAMRASVQRIAERQIEAGVAGAISGSPAARDTPEPAAPPPRAAEPLKSPEPEQVPVETPAASVDDVASAEEDASHREPSAAAPSRHQDIEKIDASIGPTEEPGDAVPEEAHPPEIESRGRLPSVPEFSADDFPSDSFPIEGYYGEDVPLEPQAEAKSIEPPAGQSHRQAGQPVEVSSPAPAAAPPEPDETEAEGPQSRAPEPQPPPHRPPADSQLLTLVQPLTSIAMAFSGSTGPTVPPEMAPADTASADTAEPEYDPTSTSDEPIEQVLATTLIPDEFVADLAKILTLHVGPVAPVLVARAALCAIDMIELVDTVADAIPTETERQHFIGVAGLTMRNYRNRKDL</sequence>
<evidence type="ECO:0000313" key="3">
    <source>
        <dbReference type="EMBL" id="SON57812.1"/>
    </source>
</evidence>
<feature type="region of interest" description="Disordered" evidence="1">
    <location>
        <begin position="406"/>
        <end position="440"/>
    </location>
</feature>
<dbReference type="KEGG" id="hdi:HDIA_4271"/>
<dbReference type="GO" id="GO:0006171">
    <property type="term" value="P:cAMP biosynthetic process"/>
    <property type="evidence" value="ECO:0007669"/>
    <property type="project" value="TreeGrafter"/>
</dbReference>
<dbReference type="InterPro" id="IPR058395">
    <property type="entry name" value="DUF8082"/>
</dbReference>
<organism evidence="3 4">
    <name type="scientific">Hartmannibacter diazotrophicus</name>
    <dbReference type="NCBI Taxonomy" id="1482074"/>
    <lineage>
        <taxon>Bacteria</taxon>
        <taxon>Pseudomonadati</taxon>
        <taxon>Pseudomonadota</taxon>
        <taxon>Alphaproteobacteria</taxon>
        <taxon>Hyphomicrobiales</taxon>
        <taxon>Pleomorphomonadaceae</taxon>
        <taxon>Hartmannibacter</taxon>
    </lineage>
</organism>
<dbReference type="InterPro" id="IPR029787">
    <property type="entry name" value="Nucleotide_cyclase"/>
</dbReference>
<proteinExistence type="predicted"/>
<evidence type="ECO:0000259" key="2">
    <source>
        <dbReference type="PROSITE" id="PS50125"/>
    </source>
</evidence>
<dbReference type="PANTHER" id="PTHR43081:SF19">
    <property type="entry name" value="PH-SENSITIVE ADENYLATE CYCLASE RV1264"/>
    <property type="match status" value="1"/>
</dbReference>
<keyword evidence="4" id="KW-1185">Reference proteome</keyword>
<feature type="domain" description="Guanylate cyclase" evidence="2">
    <location>
        <begin position="1"/>
        <end position="109"/>
    </location>
</feature>
<evidence type="ECO:0000256" key="1">
    <source>
        <dbReference type="SAM" id="MobiDB-lite"/>
    </source>
</evidence>
<dbReference type="Pfam" id="PF26309">
    <property type="entry name" value="DUF8082"/>
    <property type="match status" value="1"/>
</dbReference>
<gene>
    <name evidence="3" type="ORF">HDIA_4271</name>
</gene>
<evidence type="ECO:0000313" key="4">
    <source>
        <dbReference type="Proteomes" id="UP000223606"/>
    </source>
</evidence>